<proteinExistence type="inferred from homology"/>
<evidence type="ECO:0000256" key="5">
    <source>
        <dbReference type="ARBA" id="ARBA00023136"/>
    </source>
</evidence>
<evidence type="ECO:0000256" key="4">
    <source>
        <dbReference type="ARBA" id="ARBA00022989"/>
    </source>
</evidence>
<comment type="subcellular location">
    <subcellularLocation>
        <location evidence="1">Membrane</location>
        <topology evidence="1">Multi-pass membrane protein</topology>
    </subcellularLocation>
</comment>
<dbReference type="EMBL" id="JBGFUD010002124">
    <property type="protein sequence ID" value="MFH4977189.1"/>
    <property type="molecule type" value="Genomic_DNA"/>
</dbReference>
<evidence type="ECO:0000256" key="3">
    <source>
        <dbReference type="ARBA" id="ARBA00022692"/>
    </source>
</evidence>
<dbReference type="Proteomes" id="UP001608902">
    <property type="component" value="Unassembled WGS sequence"/>
</dbReference>
<dbReference type="Pfam" id="PF04117">
    <property type="entry name" value="Mpv17_PMP22"/>
    <property type="match status" value="1"/>
</dbReference>
<dbReference type="PANTHER" id="PTHR11266">
    <property type="entry name" value="PEROXISOMAL MEMBRANE PROTEIN 2, PXMP2 MPV17"/>
    <property type="match status" value="1"/>
</dbReference>
<comment type="caution">
    <text evidence="8">The sequence shown here is derived from an EMBL/GenBank/DDBJ whole genome shotgun (WGS) entry which is preliminary data.</text>
</comment>
<evidence type="ECO:0000256" key="1">
    <source>
        <dbReference type="ARBA" id="ARBA00004141"/>
    </source>
</evidence>
<keyword evidence="5 7" id="KW-0472">Membrane</keyword>
<dbReference type="PANTHER" id="PTHR11266:SF17">
    <property type="entry name" value="PROTEIN MPV17"/>
    <property type="match status" value="1"/>
</dbReference>
<keyword evidence="9" id="KW-1185">Reference proteome</keyword>
<feature type="transmembrane region" description="Helical" evidence="7">
    <location>
        <begin position="52"/>
        <end position="71"/>
    </location>
</feature>
<dbReference type="InterPro" id="IPR007248">
    <property type="entry name" value="Mpv17_PMP22"/>
</dbReference>
<feature type="transmembrane region" description="Helical" evidence="7">
    <location>
        <begin position="150"/>
        <end position="168"/>
    </location>
</feature>
<evidence type="ECO:0000313" key="8">
    <source>
        <dbReference type="EMBL" id="MFH4977189.1"/>
    </source>
</evidence>
<feature type="transmembrane region" description="Helical" evidence="7">
    <location>
        <begin position="124"/>
        <end position="144"/>
    </location>
</feature>
<evidence type="ECO:0000256" key="6">
    <source>
        <dbReference type="ARBA" id="ARBA00049743"/>
    </source>
</evidence>
<name>A0ABD6EAW4_9BILA</name>
<organism evidence="8 9">
    <name type="scientific">Gnathostoma spinigerum</name>
    <dbReference type="NCBI Taxonomy" id="75299"/>
    <lineage>
        <taxon>Eukaryota</taxon>
        <taxon>Metazoa</taxon>
        <taxon>Ecdysozoa</taxon>
        <taxon>Nematoda</taxon>
        <taxon>Chromadorea</taxon>
        <taxon>Rhabditida</taxon>
        <taxon>Spirurina</taxon>
        <taxon>Gnathostomatomorpha</taxon>
        <taxon>Gnathostomatoidea</taxon>
        <taxon>Gnathostomatidae</taxon>
        <taxon>Gnathostoma</taxon>
    </lineage>
</organism>
<comment type="similarity">
    <text evidence="2 7">Belongs to the peroxisomal membrane protein PXMP2/4 family.</text>
</comment>
<evidence type="ECO:0000256" key="7">
    <source>
        <dbReference type="RuleBase" id="RU363053"/>
    </source>
</evidence>
<keyword evidence="3 7" id="KW-0812">Transmembrane</keyword>
<dbReference type="GO" id="GO:0016020">
    <property type="term" value="C:membrane"/>
    <property type="evidence" value="ECO:0007669"/>
    <property type="project" value="UniProtKB-SubCell"/>
</dbReference>
<evidence type="ECO:0000313" key="9">
    <source>
        <dbReference type="Proteomes" id="UP001608902"/>
    </source>
</evidence>
<reference evidence="8 9" key="1">
    <citation type="submission" date="2024-08" db="EMBL/GenBank/DDBJ databases">
        <title>Gnathostoma spinigerum genome.</title>
        <authorList>
            <person name="Gonzalez-Bertolin B."/>
            <person name="Monzon S."/>
            <person name="Zaballos A."/>
            <person name="Jimenez P."/>
            <person name="Dekumyoy P."/>
            <person name="Varona S."/>
            <person name="Cuesta I."/>
            <person name="Sumanam S."/>
            <person name="Adisakwattana P."/>
            <person name="Gasser R.B."/>
            <person name="Hernandez-Gonzalez A."/>
            <person name="Young N.D."/>
            <person name="Perteguer M.J."/>
        </authorList>
    </citation>
    <scope>NUCLEOTIDE SEQUENCE [LARGE SCALE GENOMIC DNA]</scope>
    <source>
        <strain evidence="8">AL3</strain>
        <tissue evidence="8">Liver</tissue>
    </source>
</reference>
<gene>
    <name evidence="8" type="ORF">AB6A40_003898</name>
</gene>
<evidence type="ECO:0000256" key="2">
    <source>
        <dbReference type="ARBA" id="ARBA00006824"/>
    </source>
</evidence>
<accession>A0ABD6EAW4</accession>
<protein>
    <recommendedName>
        <fullName evidence="6">Mitochondrial inner membrane protein Mpv17</fullName>
    </recommendedName>
</protein>
<keyword evidence="4 7" id="KW-1133">Transmembrane helix</keyword>
<dbReference type="AlphaFoldDB" id="A0ABD6EAW4"/>
<sequence length="182" mass="21215">MWKRFLRLLESRPLLTQCVTSGIIGGMGDAISQTVVERRTWKEYDVSRTNRFVLITGIYIAPCLAAWFRLLERVRGATKIIPLKKVALDQLLFAPPFSATIIYNLRLLEGQSLKRSWESLKRDFIGIYACSLAFWPGIQLFNFYFVPLHFRVILVQIAALLWNTFLSYRTQAYPKRHLKLED</sequence>